<reference evidence="5" key="1">
    <citation type="journal article" date="2020" name="Stud. Mycol.">
        <title>101 Dothideomycetes genomes: a test case for predicting lifestyles and emergence of pathogens.</title>
        <authorList>
            <person name="Haridas S."/>
            <person name="Albert R."/>
            <person name="Binder M."/>
            <person name="Bloem J."/>
            <person name="Labutti K."/>
            <person name="Salamov A."/>
            <person name="Andreopoulos B."/>
            <person name="Baker S."/>
            <person name="Barry K."/>
            <person name="Bills G."/>
            <person name="Bluhm B."/>
            <person name="Cannon C."/>
            <person name="Castanera R."/>
            <person name="Culley D."/>
            <person name="Daum C."/>
            <person name="Ezra D."/>
            <person name="Gonzalez J."/>
            <person name="Henrissat B."/>
            <person name="Kuo A."/>
            <person name="Liang C."/>
            <person name="Lipzen A."/>
            <person name="Lutzoni F."/>
            <person name="Magnuson J."/>
            <person name="Mondo S."/>
            <person name="Nolan M."/>
            <person name="Ohm R."/>
            <person name="Pangilinan J."/>
            <person name="Park H.-J."/>
            <person name="Ramirez L."/>
            <person name="Alfaro M."/>
            <person name="Sun H."/>
            <person name="Tritt A."/>
            <person name="Yoshinaga Y."/>
            <person name="Zwiers L.-H."/>
            <person name="Turgeon B."/>
            <person name="Goodwin S."/>
            <person name="Spatafora J."/>
            <person name="Crous P."/>
            <person name="Grigoriev I."/>
        </authorList>
    </citation>
    <scope>NUCLEOTIDE SEQUENCE</scope>
    <source>
        <strain evidence="5">CBS 262.69</strain>
    </source>
</reference>
<evidence type="ECO:0000313" key="6">
    <source>
        <dbReference type="Proteomes" id="UP000799640"/>
    </source>
</evidence>
<organism evidence="5 6">
    <name type="scientific">Trichodelitschia bisporula</name>
    <dbReference type="NCBI Taxonomy" id="703511"/>
    <lineage>
        <taxon>Eukaryota</taxon>
        <taxon>Fungi</taxon>
        <taxon>Dikarya</taxon>
        <taxon>Ascomycota</taxon>
        <taxon>Pezizomycotina</taxon>
        <taxon>Dothideomycetes</taxon>
        <taxon>Dothideomycetes incertae sedis</taxon>
        <taxon>Phaeotrichales</taxon>
        <taxon>Phaeotrichaceae</taxon>
        <taxon>Trichodelitschia</taxon>
    </lineage>
</organism>
<dbReference type="OrthoDB" id="823504at2759"/>
<dbReference type="PANTHER" id="PTHR24198">
    <property type="entry name" value="ANKYRIN REPEAT AND PROTEIN KINASE DOMAIN-CONTAINING PROTEIN"/>
    <property type="match status" value="1"/>
</dbReference>
<dbReference type="Proteomes" id="UP000799640">
    <property type="component" value="Unassembled WGS sequence"/>
</dbReference>
<evidence type="ECO:0000256" key="3">
    <source>
        <dbReference type="PROSITE-ProRule" id="PRU00023"/>
    </source>
</evidence>
<feature type="region of interest" description="Disordered" evidence="4">
    <location>
        <begin position="231"/>
        <end position="285"/>
    </location>
</feature>
<evidence type="ECO:0000256" key="4">
    <source>
        <dbReference type="SAM" id="MobiDB-lite"/>
    </source>
</evidence>
<protein>
    <submittedName>
        <fullName evidence="5">Ankyrin</fullName>
    </submittedName>
</protein>
<name>A0A6G1I1X2_9PEZI</name>
<dbReference type="SMART" id="SM00248">
    <property type="entry name" value="ANK"/>
    <property type="match status" value="4"/>
</dbReference>
<evidence type="ECO:0000256" key="2">
    <source>
        <dbReference type="ARBA" id="ARBA00023043"/>
    </source>
</evidence>
<keyword evidence="2 3" id="KW-0040">ANK repeat</keyword>
<evidence type="ECO:0000313" key="5">
    <source>
        <dbReference type="EMBL" id="KAF2402252.1"/>
    </source>
</evidence>
<keyword evidence="6" id="KW-1185">Reference proteome</keyword>
<dbReference type="InterPro" id="IPR036770">
    <property type="entry name" value="Ankyrin_rpt-contain_sf"/>
</dbReference>
<keyword evidence="1" id="KW-0677">Repeat</keyword>
<feature type="repeat" description="ANK" evidence="3">
    <location>
        <begin position="143"/>
        <end position="175"/>
    </location>
</feature>
<dbReference type="PROSITE" id="PS50297">
    <property type="entry name" value="ANK_REP_REGION"/>
    <property type="match status" value="2"/>
</dbReference>
<dbReference type="Pfam" id="PF12796">
    <property type="entry name" value="Ank_2"/>
    <property type="match status" value="2"/>
</dbReference>
<proteinExistence type="predicted"/>
<accession>A0A6G1I1X2</accession>
<dbReference type="InterPro" id="IPR002110">
    <property type="entry name" value="Ankyrin_rpt"/>
</dbReference>
<feature type="repeat" description="ANK" evidence="3">
    <location>
        <begin position="39"/>
        <end position="63"/>
    </location>
</feature>
<dbReference type="SUPFAM" id="SSF48403">
    <property type="entry name" value="Ankyrin repeat"/>
    <property type="match status" value="1"/>
</dbReference>
<gene>
    <name evidence="5" type="ORF">EJ06DRAFT_506913</name>
</gene>
<dbReference type="PANTHER" id="PTHR24198:SF165">
    <property type="entry name" value="ANKYRIN REPEAT-CONTAINING PROTEIN-RELATED"/>
    <property type="match status" value="1"/>
</dbReference>
<evidence type="ECO:0000256" key="1">
    <source>
        <dbReference type="ARBA" id="ARBA00022737"/>
    </source>
</evidence>
<dbReference type="Gene3D" id="1.25.40.20">
    <property type="entry name" value="Ankyrin repeat-containing domain"/>
    <property type="match status" value="1"/>
</dbReference>
<dbReference type="PROSITE" id="PS50088">
    <property type="entry name" value="ANK_REPEAT"/>
    <property type="match status" value="2"/>
</dbReference>
<sequence length="285" mass="30819">MIDVSTRLRRAIHLNDLALVQRIVRTHPGCITNPDYADKSHTSLHLAARQGSVGITAFLIEAGHEDGSVSINTEWDTPLMLAVKARQVDVGRLLVLRFPGCVVRKNRGGMDALMLAARHGALPLLSLMLTSDPPADPTEHDLDGNTALHHASAAGELKALRVLLQHGASPRALNNYSWTPIAYSATHAAEAYFKQLVDEFEKKRVEAVQNGLVAGKEGRVRQGGVRLVTSEEGWEGRRREGSLGQSEAPMGGLEWSPVERRAVTPTGENGMWGSYGGRGRASSGE</sequence>
<dbReference type="EMBL" id="ML996691">
    <property type="protein sequence ID" value="KAF2402252.1"/>
    <property type="molecule type" value="Genomic_DNA"/>
</dbReference>
<dbReference type="AlphaFoldDB" id="A0A6G1I1X2"/>